<keyword evidence="5" id="KW-1185">Reference proteome</keyword>
<evidence type="ECO:0000313" key="5">
    <source>
        <dbReference type="Proteomes" id="UP000792457"/>
    </source>
</evidence>
<dbReference type="CDD" id="cd00037">
    <property type="entry name" value="CLECT"/>
    <property type="match status" value="1"/>
</dbReference>
<dbReference type="InterPro" id="IPR001304">
    <property type="entry name" value="C-type_lectin-like"/>
</dbReference>
<feature type="compositionally biased region" description="Basic and acidic residues" evidence="1">
    <location>
        <begin position="23"/>
        <end position="33"/>
    </location>
</feature>
<sequence>MKRFLTFVFVATLLSLSEQSSDSSDHAAEDESSVRLQNGGPPPNYHYIRGVGYYKFETTQRSFLNAQRYCQNSGANLAILNSQAEAEAVANYFRSLLPNENELVRIGFGDFFGKGELFTVFGKSISCTGYLDWKAGEPSMRYERNCGWINVNQEMGTGCCDCNKMFLCEYKAQKNC</sequence>
<dbReference type="InterPro" id="IPR016186">
    <property type="entry name" value="C-type_lectin-like/link_sf"/>
</dbReference>
<reference evidence="4" key="1">
    <citation type="submission" date="2013-04" db="EMBL/GenBank/DDBJ databases">
        <authorList>
            <person name="Qu J."/>
            <person name="Murali S.C."/>
            <person name="Bandaranaike D."/>
            <person name="Bellair M."/>
            <person name="Blankenburg K."/>
            <person name="Chao H."/>
            <person name="Dinh H."/>
            <person name="Doddapaneni H."/>
            <person name="Downs B."/>
            <person name="Dugan-Rocha S."/>
            <person name="Elkadiri S."/>
            <person name="Gnanaolivu R.D."/>
            <person name="Hernandez B."/>
            <person name="Javaid M."/>
            <person name="Jayaseelan J.C."/>
            <person name="Lee S."/>
            <person name="Li M."/>
            <person name="Ming W."/>
            <person name="Munidasa M."/>
            <person name="Muniz J."/>
            <person name="Nguyen L."/>
            <person name="Ongeri F."/>
            <person name="Osuji N."/>
            <person name="Pu L.-L."/>
            <person name="Puazo M."/>
            <person name="Qu C."/>
            <person name="Quiroz J."/>
            <person name="Raj R."/>
            <person name="Weissenberger G."/>
            <person name="Xin Y."/>
            <person name="Zou X."/>
            <person name="Han Y."/>
            <person name="Richards S."/>
            <person name="Worley K."/>
            <person name="Muzny D."/>
            <person name="Gibbs R."/>
        </authorList>
    </citation>
    <scope>NUCLEOTIDE SEQUENCE</scope>
    <source>
        <strain evidence="4">Sampled in the wild</strain>
    </source>
</reference>
<name>A0A8K0KRG2_LADFU</name>
<gene>
    <name evidence="4" type="ORF">J437_LFUL019056</name>
</gene>
<evidence type="ECO:0000256" key="1">
    <source>
        <dbReference type="SAM" id="MobiDB-lite"/>
    </source>
</evidence>
<dbReference type="OrthoDB" id="418245at2759"/>
<dbReference type="InterPro" id="IPR016187">
    <property type="entry name" value="CTDL_fold"/>
</dbReference>
<feature type="chain" id="PRO_5035457161" description="C-type lectin domain-containing protein" evidence="2">
    <location>
        <begin position="24"/>
        <end position="176"/>
    </location>
</feature>
<feature type="domain" description="C-type lectin" evidence="3">
    <location>
        <begin position="54"/>
        <end position="169"/>
    </location>
</feature>
<reference evidence="4" key="2">
    <citation type="submission" date="2017-10" db="EMBL/GenBank/DDBJ databases">
        <title>Ladona fulva Genome sequencing and assembly.</title>
        <authorList>
            <person name="Murali S."/>
            <person name="Richards S."/>
            <person name="Bandaranaike D."/>
            <person name="Bellair M."/>
            <person name="Blankenburg K."/>
            <person name="Chao H."/>
            <person name="Dinh H."/>
            <person name="Doddapaneni H."/>
            <person name="Dugan-Rocha S."/>
            <person name="Elkadiri S."/>
            <person name="Gnanaolivu R."/>
            <person name="Hernandez B."/>
            <person name="Skinner E."/>
            <person name="Javaid M."/>
            <person name="Lee S."/>
            <person name="Li M."/>
            <person name="Ming W."/>
            <person name="Munidasa M."/>
            <person name="Muniz J."/>
            <person name="Nguyen L."/>
            <person name="Hughes D."/>
            <person name="Osuji N."/>
            <person name="Pu L.-L."/>
            <person name="Puazo M."/>
            <person name="Qu C."/>
            <person name="Quiroz J."/>
            <person name="Raj R."/>
            <person name="Weissenberger G."/>
            <person name="Xin Y."/>
            <person name="Zou X."/>
            <person name="Han Y."/>
            <person name="Worley K."/>
            <person name="Muzny D."/>
            <person name="Gibbs R."/>
        </authorList>
    </citation>
    <scope>NUCLEOTIDE SEQUENCE</scope>
    <source>
        <strain evidence="4">Sampled in the wild</strain>
    </source>
</reference>
<dbReference type="SMART" id="SM00034">
    <property type="entry name" value="CLECT"/>
    <property type="match status" value="1"/>
</dbReference>
<accession>A0A8K0KRG2</accession>
<dbReference type="AlphaFoldDB" id="A0A8K0KRG2"/>
<proteinExistence type="predicted"/>
<dbReference type="Proteomes" id="UP000792457">
    <property type="component" value="Unassembled WGS sequence"/>
</dbReference>
<feature type="signal peptide" evidence="2">
    <location>
        <begin position="1"/>
        <end position="23"/>
    </location>
</feature>
<dbReference type="SUPFAM" id="SSF56436">
    <property type="entry name" value="C-type lectin-like"/>
    <property type="match status" value="1"/>
</dbReference>
<dbReference type="PROSITE" id="PS50041">
    <property type="entry name" value="C_TYPE_LECTIN_2"/>
    <property type="match status" value="1"/>
</dbReference>
<keyword evidence="2" id="KW-0732">Signal</keyword>
<evidence type="ECO:0000256" key="2">
    <source>
        <dbReference type="SAM" id="SignalP"/>
    </source>
</evidence>
<dbReference type="Gene3D" id="3.10.100.10">
    <property type="entry name" value="Mannose-Binding Protein A, subunit A"/>
    <property type="match status" value="1"/>
</dbReference>
<dbReference type="EMBL" id="KZ309787">
    <property type="protein sequence ID" value="KAG8239650.1"/>
    <property type="molecule type" value="Genomic_DNA"/>
</dbReference>
<protein>
    <recommendedName>
        <fullName evidence="3">C-type lectin domain-containing protein</fullName>
    </recommendedName>
</protein>
<evidence type="ECO:0000259" key="3">
    <source>
        <dbReference type="PROSITE" id="PS50041"/>
    </source>
</evidence>
<comment type="caution">
    <text evidence="4">The sequence shown here is derived from an EMBL/GenBank/DDBJ whole genome shotgun (WGS) entry which is preliminary data.</text>
</comment>
<dbReference type="Pfam" id="PF00059">
    <property type="entry name" value="Lectin_C"/>
    <property type="match status" value="1"/>
</dbReference>
<feature type="region of interest" description="Disordered" evidence="1">
    <location>
        <begin position="22"/>
        <end position="43"/>
    </location>
</feature>
<organism evidence="4 5">
    <name type="scientific">Ladona fulva</name>
    <name type="common">Scarce chaser dragonfly</name>
    <name type="synonym">Libellula fulva</name>
    <dbReference type="NCBI Taxonomy" id="123851"/>
    <lineage>
        <taxon>Eukaryota</taxon>
        <taxon>Metazoa</taxon>
        <taxon>Ecdysozoa</taxon>
        <taxon>Arthropoda</taxon>
        <taxon>Hexapoda</taxon>
        <taxon>Insecta</taxon>
        <taxon>Pterygota</taxon>
        <taxon>Palaeoptera</taxon>
        <taxon>Odonata</taxon>
        <taxon>Epiprocta</taxon>
        <taxon>Anisoptera</taxon>
        <taxon>Libelluloidea</taxon>
        <taxon>Libellulidae</taxon>
        <taxon>Ladona</taxon>
    </lineage>
</organism>
<evidence type="ECO:0000313" key="4">
    <source>
        <dbReference type="EMBL" id="KAG8239650.1"/>
    </source>
</evidence>